<name>A0A1B8YFM0_9GAMM</name>
<gene>
    <name evidence="1" type="ORF">Phpb_03062</name>
</gene>
<dbReference type="Proteomes" id="UP000092665">
    <property type="component" value="Unassembled WGS sequence"/>
</dbReference>
<evidence type="ECO:0000313" key="1">
    <source>
        <dbReference type="EMBL" id="OCA53958.1"/>
    </source>
</evidence>
<comment type="caution">
    <text evidence="1">The sequence shown here is derived from an EMBL/GenBank/DDBJ whole genome shotgun (WGS) entry which is preliminary data.</text>
</comment>
<protein>
    <submittedName>
        <fullName evidence="1">Uncharacterized protein</fullName>
    </submittedName>
</protein>
<sequence length="166" mass="18661">MKIDLTLCGKILTKLAEYYPKPANNSQFTDIENLAGDEDVLIANLTYMEQHHLLISGIKRGLNNSVYTGGLVLTERGIDYIREDGGLSVMLDKSTINRQMYDALLQALLDQIQASPEAQNQKEALTSQLQALPAETIKHLYMKLLDQGVSYLPGVFQLIQKWLHLE</sequence>
<dbReference type="EMBL" id="LOIC01000077">
    <property type="protein sequence ID" value="OCA53958.1"/>
    <property type="molecule type" value="Genomic_DNA"/>
</dbReference>
<organism evidence="1 2">
    <name type="scientific">Photorhabdus namnaonensis</name>
    <dbReference type="NCBI Taxonomy" id="1851568"/>
    <lineage>
        <taxon>Bacteria</taxon>
        <taxon>Pseudomonadati</taxon>
        <taxon>Pseudomonadota</taxon>
        <taxon>Gammaproteobacteria</taxon>
        <taxon>Enterobacterales</taxon>
        <taxon>Morganellaceae</taxon>
        <taxon>Photorhabdus</taxon>
    </lineage>
</organism>
<keyword evidence="2" id="KW-1185">Reference proteome</keyword>
<evidence type="ECO:0000313" key="2">
    <source>
        <dbReference type="Proteomes" id="UP000092665"/>
    </source>
</evidence>
<accession>A0A1B8YFM0</accession>
<dbReference type="RefSeq" id="WP_065391071.1">
    <property type="nucleotide sequence ID" value="NZ_CAWMQN010000077.1"/>
</dbReference>
<reference evidence="2" key="1">
    <citation type="submission" date="2015-11" db="EMBL/GenBank/DDBJ databases">
        <authorList>
            <person name="Tobias N.J."/>
            <person name="Mishra B."/>
            <person name="Gupta D.K."/>
            <person name="Thines M."/>
            <person name="Stinear T.P."/>
            <person name="Bode H.B."/>
        </authorList>
    </citation>
    <scope>NUCLEOTIDE SEQUENCE [LARGE SCALE GENOMIC DNA]</scope>
    <source>
        <strain evidence="2">PB45.5</strain>
    </source>
</reference>
<proteinExistence type="predicted"/>
<dbReference type="AlphaFoldDB" id="A0A1B8YFM0"/>